<gene>
    <name evidence="2" type="ORF">WMSIL1_LOCUS4417</name>
</gene>
<organism evidence="2 3">
    <name type="scientific">Hymenolepis diminuta</name>
    <name type="common">Rat tapeworm</name>
    <dbReference type="NCBI Taxonomy" id="6216"/>
    <lineage>
        <taxon>Eukaryota</taxon>
        <taxon>Metazoa</taxon>
        <taxon>Spiralia</taxon>
        <taxon>Lophotrochozoa</taxon>
        <taxon>Platyhelminthes</taxon>
        <taxon>Cestoda</taxon>
        <taxon>Eucestoda</taxon>
        <taxon>Cyclophyllidea</taxon>
        <taxon>Hymenolepididae</taxon>
        <taxon>Hymenolepis</taxon>
    </lineage>
</organism>
<reference evidence="2 3" key="1">
    <citation type="submission" date="2019-07" db="EMBL/GenBank/DDBJ databases">
        <authorList>
            <person name="Jastrzebski P J."/>
            <person name="Paukszto L."/>
            <person name="Jastrzebski P J."/>
        </authorList>
    </citation>
    <scope>NUCLEOTIDE SEQUENCE [LARGE SCALE GENOMIC DNA]</scope>
    <source>
        <strain evidence="2 3">WMS-il1</strain>
    </source>
</reference>
<name>A0A564YAN6_HYMDI</name>
<evidence type="ECO:0000313" key="2">
    <source>
        <dbReference type="EMBL" id="VUZ44310.1"/>
    </source>
</evidence>
<feature type="non-terminal residue" evidence="2">
    <location>
        <position position="70"/>
    </location>
</feature>
<proteinExistence type="predicted"/>
<keyword evidence="3" id="KW-1185">Reference proteome</keyword>
<feature type="compositionally biased region" description="Polar residues" evidence="1">
    <location>
        <begin position="60"/>
        <end position="70"/>
    </location>
</feature>
<dbReference type="AlphaFoldDB" id="A0A564YAN6"/>
<feature type="region of interest" description="Disordered" evidence="1">
    <location>
        <begin position="37"/>
        <end position="70"/>
    </location>
</feature>
<evidence type="ECO:0000256" key="1">
    <source>
        <dbReference type="SAM" id="MobiDB-lite"/>
    </source>
</evidence>
<feature type="non-terminal residue" evidence="2">
    <location>
        <position position="1"/>
    </location>
</feature>
<sequence length="70" mass="7571">VIIVVICISISAKRRAKRAAKFYPPVTEKNIKESEIKTAETKEEIMNPPAGKASELAETPATQTSSGRNA</sequence>
<accession>A0A564YAN6</accession>
<dbReference type="EMBL" id="CABIJS010000123">
    <property type="protein sequence ID" value="VUZ44310.1"/>
    <property type="molecule type" value="Genomic_DNA"/>
</dbReference>
<protein>
    <submittedName>
        <fullName evidence="2">Uncharacterized protein</fullName>
    </submittedName>
</protein>
<dbReference type="Proteomes" id="UP000321570">
    <property type="component" value="Unassembled WGS sequence"/>
</dbReference>
<evidence type="ECO:0000313" key="3">
    <source>
        <dbReference type="Proteomes" id="UP000321570"/>
    </source>
</evidence>